<keyword evidence="7" id="KW-0472">Membrane</keyword>
<dbReference type="HOGENOM" id="CLU_1358624_0_0_7"/>
<dbReference type="InterPro" id="IPR005126">
    <property type="entry name" value="NapC/NirT_cyt_c_N"/>
</dbReference>
<dbReference type="GO" id="GO:0030313">
    <property type="term" value="C:cell envelope"/>
    <property type="evidence" value="ECO:0007669"/>
    <property type="project" value="UniProtKB-SubCell"/>
</dbReference>
<accession>I4CCC7</accession>
<keyword evidence="7" id="KW-1133">Transmembrane helix</keyword>
<reference evidence="10" key="1">
    <citation type="submission" date="2012-06" db="EMBL/GenBank/DDBJ databases">
        <title>Complete sequence of chromosome of Desulfomonile tiedjei DSM 6799.</title>
        <authorList>
            <person name="Lucas S."/>
            <person name="Copeland A."/>
            <person name="Lapidus A."/>
            <person name="Glavina del Rio T."/>
            <person name="Dalin E."/>
            <person name="Tice H."/>
            <person name="Bruce D."/>
            <person name="Goodwin L."/>
            <person name="Pitluck S."/>
            <person name="Peters L."/>
            <person name="Ovchinnikova G."/>
            <person name="Zeytun A."/>
            <person name="Lu M."/>
            <person name="Kyrpides N."/>
            <person name="Mavromatis K."/>
            <person name="Ivanova N."/>
            <person name="Brettin T."/>
            <person name="Detter J.C."/>
            <person name="Han C."/>
            <person name="Larimer F."/>
            <person name="Land M."/>
            <person name="Hauser L."/>
            <person name="Markowitz V."/>
            <person name="Cheng J.-F."/>
            <person name="Hugenholtz P."/>
            <person name="Woyke T."/>
            <person name="Wu D."/>
            <person name="Spring S."/>
            <person name="Schroeder M."/>
            <person name="Brambilla E."/>
            <person name="Klenk H.-P."/>
            <person name="Eisen J.A."/>
        </authorList>
    </citation>
    <scope>NUCLEOTIDE SEQUENCE [LARGE SCALE GENOMIC DNA]</scope>
    <source>
        <strain evidence="10">ATCC 49306 / DSM 6799 / DCB-1</strain>
    </source>
</reference>
<feature type="transmembrane region" description="Helical" evidence="7">
    <location>
        <begin position="7"/>
        <end position="30"/>
    </location>
</feature>
<gene>
    <name evidence="9" type="ordered locus">Desti_4592</name>
</gene>
<dbReference type="GO" id="GO:0046872">
    <property type="term" value="F:metal ion binding"/>
    <property type="evidence" value="ECO:0007669"/>
    <property type="project" value="UniProtKB-KW"/>
</dbReference>
<evidence type="ECO:0000256" key="1">
    <source>
        <dbReference type="ARBA" id="ARBA00004196"/>
    </source>
</evidence>
<dbReference type="EMBL" id="CP003360">
    <property type="protein sequence ID" value="AFM27218.1"/>
    <property type="molecule type" value="Genomic_DNA"/>
</dbReference>
<comment type="subcellular location">
    <subcellularLocation>
        <location evidence="1">Cell envelope</location>
    </subcellularLocation>
</comment>
<evidence type="ECO:0000313" key="10">
    <source>
        <dbReference type="Proteomes" id="UP000006055"/>
    </source>
</evidence>
<dbReference type="STRING" id="706587.Desti_4592"/>
<dbReference type="AlphaFoldDB" id="I4CCC7"/>
<keyword evidence="3" id="KW-0349">Heme</keyword>
<dbReference type="SUPFAM" id="SSF48695">
    <property type="entry name" value="Multiheme cytochromes"/>
    <property type="match status" value="1"/>
</dbReference>
<protein>
    <submittedName>
        <fullName evidence="9">Nitrate/TMAO reductase, membrane-bound tetraheme cytochrome c subunit</fullName>
    </submittedName>
</protein>
<keyword evidence="4" id="KW-0479">Metal-binding</keyword>
<dbReference type="InterPro" id="IPR038266">
    <property type="entry name" value="NapC/NirT_cytc_sf"/>
</dbReference>
<evidence type="ECO:0000256" key="4">
    <source>
        <dbReference type="ARBA" id="ARBA00022723"/>
    </source>
</evidence>
<keyword evidence="2" id="KW-0813">Transport</keyword>
<evidence type="ECO:0000256" key="7">
    <source>
        <dbReference type="SAM" id="Phobius"/>
    </source>
</evidence>
<evidence type="ECO:0000256" key="6">
    <source>
        <dbReference type="ARBA" id="ARBA00023004"/>
    </source>
</evidence>
<evidence type="ECO:0000256" key="3">
    <source>
        <dbReference type="ARBA" id="ARBA00022617"/>
    </source>
</evidence>
<dbReference type="eggNOG" id="COG3005">
    <property type="taxonomic scope" value="Bacteria"/>
</dbReference>
<feature type="domain" description="NapC/NirT cytochrome c N-terminal" evidence="8">
    <location>
        <begin position="8"/>
        <end position="95"/>
    </location>
</feature>
<organism evidence="9 10">
    <name type="scientific">Desulfomonile tiedjei (strain ATCC 49306 / DSM 6799 / DCB-1)</name>
    <dbReference type="NCBI Taxonomy" id="706587"/>
    <lineage>
        <taxon>Bacteria</taxon>
        <taxon>Pseudomonadati</taxon>
        <taxon>Thermodesulfobacteriota</taxon>
        <taxon>Desulfomonilia</taxon>
        <taxon>Desulfomonilales</taxon>
        <taxon>Desulfomonilaceae</taxon>
        <taxon>Desulfomonile</taxon>
    </lineage>
</organism>
<keyword evidence="10" id="KW-1185">Reference proteome</keyword>
<dbReference type="InterPro" id="IPR036280">
    <property type="entry name" value="Multihaem_cyt_sf"/>
</dbReference>
<proteinExistence type="predicted"/>
<dbReference type="KEGG" id="dti:Desti_4592"/>
<dbReference type="Gene3D" id="1.10.3820.10">
    <property type="entry name" value="Di-heme elbow motif domain"/>
    <property type="match status" value="1"/>
</dbReference>
<evidence type="ECO:0000256" key="5">
    <source>
        <dbReference type="ARBA" id="ARBA00022982"/>
    </source>
</evidence>
<name>I4CCC7_DESTA</name>
<keyword evidence="5" id="KW-0249">Electron transport</keyword>
<dbReference type="Proteomes" id="UP000006055">
    <property type="component" value="Chromosome"/>
</dbReference>
<keyword evidence="6" id="KW-0408">Iron</keyword>
<dbReference type="RefSeq" id="WP_014812328.1">
    <property type="nucleotide sequence ID" value="NC_018025.1"/>
</dbReference>
<evidence type="ECO:0000259" key="8">
    <source>
        <dbReference type="Pfam" id="PF03264"/>
    </source>
</evidence>
<evidence type="ECO:0000313" key="9">
    <source>
        <dbReference type="EMBL" id="AFM27218.1"/>
    </source>
</evidence>
<dbReference type="OrthoDB" id="9782159at2"/>
<keyword evidence="7" id="KW-0812">Transmembrane</keyword>
<dbReference type="Pfam" id="PF03264">
    <property type="entry name" value="Cytochrom_NNT"/>
    <property type="match status" value="1"/>
</dbReference>
<sequence length="201" mass="22108">MAIAKTLSIIIIVGILIFIGAVTLGGMAVYSKQSSFCASCKIMQTRYVAWERSTHARSVHAKADCITCHSEPGIIGEFKAHLNGARYVFERVTGAHKGAILGAKVYTRSCQECHNVREIRTKNAGHEVNHVAHLGHNVQCVQCHPDLAHGTLVGDPSIHPMRTCVACHRQQQYQMANCVVCHPKIMITNLFLSAKPMRNPL</sequence>
<evidence type="ECO:0000256" key="2">
    <source>
        <dbReference type="ARBA" id="ARBA00022448"/>
    </source>
</evidence>